<dbReference type="GO" id="GO:0043066">
    <property type="term" value="P:negative regulation of apoptotic process"/>
    <property type="evidence" value="ECO:0007669"/>
    <property type="project" value="InterPro"/>
</dbReference>
<dbReference type="PANTHER" id="PTHR24346:SF72">
    <property type="entry name" value="CAMK PROTEIN KINASE"/>
    <property type="match status" value="1"/>
</dbReference>
<dbReference type="PIRSF" id="PIRSF037993">
    <property type="entry name" value="STPK_Pim-1"/>
    <property type="match status" value="1"/>
</dbReference>
<evidence type="ECO:0000313" key="12">
    <source>
        <dbReference type="EMBL" id="ORZ11121.1"/>
    </source>
</evidence>
<evidence type="ECO:0000256" key="3">
    <source>
        <dbReference type="ARBA" id="ARBA00022741"/>
    </source>
</evidence>
<dbReference type="GO" id="GO:0004674">
    <property type="term" value="F:protein serine/threonine kinase activity"/>
    <property type="evidence" value="ECO:0007669"/>
    <property type="project" value="UniProtKB-KW"/>
</dbReference>
<dbReference type="SMART" id="SM00220">
    <property type="entry name" value="S_TKc"/>
    <property type="match status" value="1"/>
</dbReference>
<dbReference type="InterPro" id="IPR000719">
    <property type="entry name" value="Prot_kinase_dom"/>
</dbReference>
<reference evidence="12 13" key="1">
    <citation type="submission" date="2016-07" db="EMBL/GenBank/DDBJ databases">
        <title>Pervasive Adenine N6-methylation of Active Genes in Fungi.</title>
        <authorList>
            <consortium name="DOE Joint Genome Institute"/>
            <person name="Mondo S.J."/>
            <person name="Dannebaum R.O."/>
            <person name="Kuo R.C."/>
            <person name="Labutti K."/>
            <person name="Haridas S."/>
            <person name="Kuo A."/>
            <person name="Salamov A."/>
            <person name="Ahrendt S.R."/>
            <person name="Lipzen A."/>
            <person name="Sullivan W."/>
            <person name="Andreopoulos W.B."/>
            <person name="Clum A."/>
            <person name="Lindquist E."/>
            <person name="Daum C."/>
            <person name="Ramamoorthy G.K."/>
            <person name="Gryganskyi A."/>
            <person name="Culley D."/>
            <person name="Magnuson J.K."/>
            <person name="James T.Y."/>
            <person name="O'Malley M.A."/>
            <person name="Stajich J.E."/>
            <person name="Spatafora J.W."/>
            <person name="Visel A."/>
            <person name="Grigoriev I.V."/>
        </authorList>
    </citation>
    <scope>NUCLEOTIDE SEQUENCE [LARGE SCALE GENOMIC DNA]</scope>
    <source>
        <strain evidence="12 13">NRRL 1336</strain>
    </source>
</reference>
<dbReference type="Gene3D" id="3.30.200.20">
    <property type="entry name" value="Phosphorylase Kinase, domain 1"/>
    <property type="match status" value="1"/>
</dbReference>
<dbReference type="FunFam" id="3.30.200.20:FF:000315">
    <property type="entry name" value="Calcium-dependent protein kinase 3"/>
    <property type="match status" value="1"/>
</dbReference>
<evidence type="ECO:0000256" key="2">
    <source>
        <dbReference type="ARBA" id="ARBA00022679"/>
    </source>
</evidence>
<dbReference type="InterPro" id="IPR017441">
    <property type="entry name" value="Protein_kinase_ATP_BS"/>
</dbReference>
<name>A0A1X2I7X0_9FUNG</name>
<evidence type="ECO:0000256" key="5">
    <source>
        <dbReference type="ARBA" id="ARBA00022840"/>
    </source>
</evidence>
<feature type="compositionally biased region" description="Acidic residues" evidence="10">
    <location>
        <begin position="182"/>
        <end position="193"/>
    </location>
</feature>
<dbReference type="GO" id="GO:0005829">
    <property type="term" value="C:cytosol"/>
    <property type="evidence" value="ECO:0007669"/>
    <property type="project" value="TreeGrafter"/>
</dbReference>
<evidence type="ECO:0000256" key="8">
    <source>
        <dbReference type="PROSITE-ProRule" id="PRU10141"/>
    </source>
</evidence>
<dbReference type="OrthoDB" id="10252171at2759"/>
<sequence>MNTLPNNMISVHPLDLPTKTDPSTNTTATNNKDNANKITANETTASKLLRGYQLPAQFYARYSIGEELGSGGFGFVISVKERSTGKERAVKFIYKNKVPSSAWVAHHGERLPMEIYVLKNIQHPNIVGYIDSFEDDTYFYLVMELHGSQWNQPSASSVAVANAKTNNNVSTHLPGLSHTSEPSDDDDEEDGAEDGNQNYPIIGRRGSCDLFECIEQHRTFNEPLAKTIFRQIVECVAHLDKLGVCHRDLKDENITIDRNYKVKLIDFGSAVALPRHFQTDDEEKESSRKKNVVLHRKFYGTIAFASPEILSMEPYQAEPAEVWSLGVLLYTLVFGEVPFSNPRMALAAQFNPPPKSSKVSSKCMHLISCLLQKSPRRRPTVHQMLTHPWFRQQ</sequence>
<dbReference type="GO" id="GO:0045719">
    <property type="term" value="P:negative regulation of glycogen biosynthetic process"/>
    <property type="evidence" value="ECO:0007669"/>
    <property type="project" value="TreeGrafter"/>
</dbReference>
<dbReference type="PROSITE" id="PS50011">
    <property type="entry name" value="PROTEIN_KINASE_DOM"/>
    <property type="match status" value="1"/>
</dbReference>
<dbReference type="SUPFAM" id="SSF56112">
    <property type="entry name" value="Protein kinase-like (PK-like)"/>
    <property type="match status" value="2"/>
</dbReference>
<evidence type="ECO:0000259" key="11">
    <source>
        <dbReference type="PROSITE" id="PS50011"/>
    </source>
</evidence>
<feature type="domain" description="Protein kinase" evidence="11">
    <location>
        <begin position="62"/>
        <end position="390"/>
    </location>
</feature>
<comment type="similarity">
    <text evidence="9">Belongs to the protein kinase superfamily.</text>
</comment>
<comment type="caution">
    <text evidence="12">The sequence shown here is derived from an EMBL/GenBank/DDBJ whole genome shotgun (WGS) entry which is preliminary data.</text>
</comment>
<feature type="region of interest" description="Disordered" evidence="10">
    <location>
        <begin position="167"/>
        <end position="200"/>
    </location>
</feature>
<dbReference type="GO" id="GO:0005524">
    <property type="term" value="F:ATP binding"/>
    <property type="evidence" value="ECO:0007669"/>
    <property type="project" value="UniProtKB-UniRule"/>
</dbReference>
<feature type="binding site" evidence="7">
    <location>
        <position position="209"/>
    </location>
    <ligand>
        <name>ATP</name>
        <dbReference type="ChEBI" id="CHEBI:30616"/>
    </ligand>
</feature>
<keyword evidence="13" id="KW-1185">Reference proteome</keyword>
<dbReference type="Gene3D" id="1.10.510.10">
    <property type="entry name" value="Transferase(Phosphotransferase) domain 1"/>
    <property type="match status" value="1"/>
</dbReference>
<keyword evidence="2" id="KW-0808">Transferase</keyword>
<dbReference type="AlphaFoldDB" id="A0A1X2I7X0"/>
<evidence type="ECO:0000256" key="9">
    <source>
        <dbReference type="RuleBase" id="RU000304"/>
    </source>
</evidence>
<feature type="active site" description="Proton acceptor" evidence="6">
    <location>
        <position position="248"/>
    </location>
</feature>
<evidence type="ECO:0000256" key="6">
    <source>
        <dbReference type="PIRSR" id="PIRSR037993-1"/>
    </source>
</evidence>
<protein>
    <submittedName>
        <fullName evidence="12">Kinase-like domain-containing protein</fullName>
    </submittedName>
</protein>
<keyword evidence="3 8" id="KW-0547">Nucleotide-binding</keyword>
<keyword evidence="1 9" id="KW-0723">Serine/threonine-protein kinase</keyword>
<dbReference type="PANTHER" id="PTHR24346">
    <property type="entry name" value="MAP/MICROTUBULE AFFINITY-REGULATING KINASE"/>
    <property type="match status" value="1"/>
</dbReference>
<feature type="compositionally biased region" description="Low complexity" evidence="10">
    <location>
        <begin position="24"/>
        <end position="34"/>
    </location>
</feature>
<keyword evidence="4 12" id="KW-0418">Kinase</keyword>
<dbReference type="InterPro" id="IPR008271">
    <property type="entry name" value="Ser/Thr_kinase_AS"/>
</dbReference>
<evidence type="ECO:0000256" key="10">
    <source>
        <dbReference type="SAM" id="MobiDB-lite"/>
    </source>
</evidence>
<evidence type="ECO:0000256" key="4">
    <source>
        <dbReference type="ARBA" id="ARBA00022777"/>
    </source>
</evidence>
<dbReference type="Pfam" id="PF00069">
    <property type="entry name" value="Pkinase"/>
    <property type="match status" value="2"/>
</dbReference>
<feature type="binding site" evidence="8">
    <location>
        <position position="91"/>
    </location>
    <ligand>
        <name>ATP</name>
        <dbReference type="ChEBI" id="CHEBI:30616"/>
    </ligand>
</feature>
<dbReference type="InterPro" id="IPR017348">
    <property type="entry name" value="PIM1/2/3"/>
</dbReference>
<dbReference type="STRING" id="90262.A0A1X2I7X0"/>
<dbReference type="GO" id="GO:0005634">
    <property type="term" value="C:nucleus"/>
    <property type="evidence" value="ECO:0007669"/>
    <property type="project" value="TreeGrafter"/>
</dbReference>
<keyword evidence="5 7" id="KW-0067">ATP-binding</keyword>
<dbReference type="InterPro" id="IPR011009">
    <property type="entry name" value="Kinase-like_dom_sf"/>
</dbReference>
<dbReference type="Proteomes" id="UP000193560">
    <property type="component" value="Unassembled WGS sequence"/>
</dbReference>
<dbReference type="PROSITE" id="PS00108">
    <property type="entry name" value="PROTEIN_KINASE_ST"/>
    <property type="match status" value="1"/>
</dbReference>
<feature type="region of interest" description="Disordered" evidence="10">
    <location>
        <begin position="1"/>
        <end position="34"/>
    </location>
</feature>
<dbReference type="GO" id="GO:0035556">
    <property type="term" value="P:intracellular signal transduction"/>
    <property type="evidence" value="ECO:0007669"/>
    <property type="project" value="TreeGrafter"/>
</dbReference>
<evidence type="ECO:0000256" key="1">
    <source>
        <dbReference type="ARBA" id="ARBA00022527"/>
    </source>
</evidence>
<gene>
    <name evidence="12" type="ORF">BCR42DRAFT_380054</name>
</gene>
<dbReference type="EMBL" id="MCGE01000022">
    <property type="protein sequence ID" value="ORZ11121.1"/>
    <property type="molecule type" value="Genomic_DNA"/>
</dbReference>
<proteinExistence type="inferred from homology"/>
<accession>A0A1X2I7X0</accession>
<organism evidence="12 13">
    <name type="scientific">Absidia repens</name>
    <dbReference type="NCBI Taxonomy" id="90262"/>
    <lineage>
        <taxon>Eukaryota</taxon>
        <taxon>Fungi</taxon>
        <taxon>Fungi incertae sedis</taxon>
        <taxon>Mucoromycota</taxon>
        <taxon>Mucoromycotina</taxon>
        <taxon>Mucoromycetes</taxon>
        <taxon>Mucorales</taxon>
        <taxon>Cunninghamellaceae</taxon>
        <taxon>Absidia</taxon>
    </lineage>
</organism>
<evidence type="ECO:0000313" key="13">
    <source>
        <dbReference type="Proteomes" id="UP000193560"/>
    </source>
</evidence>
<dbReference type="PROSITE" id="PS00107">
    <property type="entry name" value="PROTEIN_KINASE_ATP"/>
    <property type="match status" value="1"/>
</dbReference>
<evidence type="ECO:0000256" key="7">
    <source>
        <dbReference type="PIRSR" id="PIRSR037993-2"/>
    </source>
</evidence>